<dbReference type="EMBL" id="JAWRVE010000022">
    <property type="protein sequence ID" value="KAL1874562.1"/>
    <property type="molecule type" value="Genomic_DNA"/>
</dbReference>
<name>A0ABR3XF53_9PEZI</name>
<organism evidence="2 3">
    <name type="scientific">Diaporthe australafricana</name>
    <dbReference type="NCBI Taxonomy" id="127596"/>
    <lineage>
        <taxon>Eukaryota</taxon>
        <taxon>Fungi</taxon>
        <taxon>Dikarya</taxon>
        <taxon>Ascomycota</taxon>
        <taxon>Pezizomycotina</taxon>
        <taxon>Sordariomycetes</taxon>
        <taxon>Sordariomycetidae</taxon>
        <taxon>Diaporthales</taxon>
        <taxon>Diaporthaceae</taxon>
        <taxon>Diaporthe</taxon>
    </lineage>
</organism>
<dbReference type="Pfam" id="PF24809">
    <property type="entry name" value="DUF7708"/>
    <property type="match status" value="1"/>
</dbReference>
<reference evidence="2 3" key="1">
    <citation type="journal article" date="2024" name="IMA Fungus">
        <title>IMA Genome - F19 : A genome assembly and annotation guide to empower mycologists, including annotated draft genome sequences of Ceratocystis pirilliformis, Diaporthe australafricana, Fusarium ophioides, Paecilomyces lecythidis, and Sporothrix stenoceras.</title>
        <authorList>
            <person name="Aylward J."/>
            <person name="Wilson A.M."/>
            <person name="Visagie C.M."/>
            <person name="Spraker J."/>
            <person name="Barnes I."/>
            <person name="Buitendag C."/>
            <person name="Ceriani C."/>
            <person name="Del Mar Angel L."/>
            <person name="du Plessis D."/>
            <person name="Fuchs T."/>
            <person name="Gasser K."/>
            <person name="Kramer D."/>
            <person name="Li W."/>
            <person name="Munsamy K."/>
            <person name="Piso A."/>
            <person name="Price J.L."/>
            <person name="Sonnekus B."/>
            <person name="Thomas C."/>
            <person name="van der Nest A."/>
            <person name="van Dijk A."/>
            <person name="van Heerden A."/>
            <person name="van Vuuren N."/>
            <person name="Yilmaz N."/>
            <person name="Duong T.A."/>
            <person name="van der Merwe N.A."/>
            <person name="Wingfield M.J."/>
            <person name="Wingfield B.D."/>
        </authorList>
    </citation>
    <scope>NUCLEOTIDE SEQUENCE [LARGE SCALE GENOMIC DNA]</scope>
    <source>
        <strain evidence="2 3">CMW 18300</strain>
    </source>
</reference>
<dbReference type="Proteomes" id="UP001583177">
    <property type="component" value="Unassembled WGS sequence"/>
</dbReference>
<feature type="domain" description="DUF7708" evidence="1">
    <location>
        <begin position="70"/>
        <end position="112"/>
    </location>
</feature>
<sequence>MSSIRDTRTDEASKLFQEALQSFTDSIPPADRDAFREFKDAQTMVASIEAISKSHHVQDSRITAAFRKFEGFVAYLEPYFQIVDTFVSAKPECAALVWGSLRMIFKACCQNHRPRWLRNLAAN</sequence>
<proteinExistence type="predicted"/>
<comment type="caution">
    <text evidence="2">The sequence shown here is derived from an EMBL/GenBank/DDBJ whole genome shotgun (WGS) entry which is preliminary data.</text>
</comment>
<evidence type="ECO:0000313" key="3">
    <source>
        <dbReference type="Proteomes" id="UP001583177"/>
    </source>
</evidence>
<keyword evidence="3" id="KW-1185">Reference proteome</keyword>
<dbReference type="InterPro" id="IPR056125">
    <property type="entry name" value="DUF7708"/>
</dbReference>
<gene>
    <name evidence="2" type="ORF">Daus18300_003581</name>
</gene>
<evidence type="ECO:0000313" key="2">
    <source>
        <dbReference type="EMBL" id="KAL1874562.1"/>
    </source>
</evidence>
<protein>
    <recommendedName>
        <fullName evidence="1">DUF7708 domain-containing protein</fullName>
    </recommendedName>
</protein>
<evidence type="ECO:0000259" key="1">
    <source>
        <dbReference type="Pfam" id="PF24809"/>
    </source>
</evidence>
<accession>A0ABR3XF53</accession>